<reference evidence="2" key="2">
    <citation type="submission" date="2015-06" db="UniProtKB">
        <authorList>
            <consortium name="EnsemblPlants"/>
        </authorList>
    </citation>
    <scope>IDENTIFICATION</scope>
</reference>
<dbReference type="EnsemblPlants" id="ORUFI01G15520.1">
    <property type="protein sequence ID" value="ORUFI01G15520.1"/>
    <property type="gene ID" value="ORUFI01G15520"/>
</dbReference>
<name>A0A0E0MVR4_ORYRU</name>
<feature type="region of interest" description="Disordered" evidence="1">
    <location>
        <begin position="144"/>
        <end position="177"/>
    </location>
</feature>
<organism evidence="2 3">
    <name type="scientific">Oryza rufipogon</name>
    <name type="common">Brownbeard rice</name>
    <name type="synonym">Asian wild rice</name>
    <dbReference type="NCBI Taxonomy" id="4529"/>
    <lineage>
        <taxon>Eukaryota</taxon>
        <taxon>Viridiplantae</taxon>
        <taxon>Streptophyta</taxon>
        <taxon>Embryophyta</taxon>
        <taxon>Tracheophyta</taxon>
        <taxon>Spermatophyta</taxon>
        <taxon>Magnoliopsida</taxon>
        <taxon>Liliopsida</taxon>
        <taxon>Poales</taxon>
        <taxon>Poaceae</taxon>
        <taxon>BOP clade</taxon>
        <taxon>Oryzoideae</taxon>
        <taxon>Oryzeae</taxon>
        <taxon>Oryzinae</taxon>
        <taxon>Oryza</taxon>
    </lineage>
</organism>
<sequence>MWTLVSYGKNKSPILPSGNKHQCIGRSGSSALIAKNRSLSSDKLKPGSGKSSVFLRLSFPPSNVHDGILPTPGFHNASSSTTRDGILPTPVDRNTACSSKLFHTKFFRRSCWAKRKNDKAHWRAKSRSDPSREIPAKGRELIIFGNNQSPSSSSPALSPYSPNFPSSPNPISPQLPQLCPSPTCPSLAKKQKSIHPDGKRVAKVMFASSEITSDPEVRQGRARKHKIQTPVSTEGLRRSPRFTGLGEKLEIHTDTPKKKTKVKPMVTSFKPSKDDRVKHLPRPSQWPSCKRLVLRNVVFFLRKWQMGNFSRTRMIKSLIVPMAMLSLLSLMSRDYLFVKNLLLCPKWLILCYSHNLCHSQCLCWSTICETCPYFCYIYVRMVPMMIYHVKYCWRFITEVNWNCFREVRLILPIFLTHQSYPNEYISKK</sequence>
<evidence type="ECO:0000256" key="1">
    <source>
        <dbReference type="SAM" id="MobiDB-lite"/>
    </source>
</evidence>
<protein>
    <submittedName>
        <fullName evidence="2">Uncharacterized protein</fullName>
    </submittedName>
</protein>
<dbReference type="AlphaFoldDB" id="A0A0E0MVR4"/>
<dbReference type="HOGENOM" id="CLU_641558_0_0_1"/>
<keyword evidence="3" id="KW-1185">Reference proteome</keyword>
<dbReference type="Gramene" id="ORUFI01G15520.1">
    <property type="protein sequence ID" value="ORUFI01G15520.1"/>
    <property type="gene ID" value="ORUFI01G15520"/>
</dbReference>
<proteinExistence type="predicted"/>
<dbReference type="Proteomes" id="UP000008022">
    <property type="component" value="Unassembled WGS sequence"/>
</dbReference>
<reference evidence="3" key="1">
    <citation type="submission" date="2013-06" db="EMBL/GenBank/DDBJ databases">
        <authorList>
            <person name="Zhao Q."/>
        </authorList>
    </citation>
    <scope>NUCLEOTIDE SEQUENCE</scope>
    <source>
        <strain evidence="3">cv. W1943</strain>
    </source>
</reference>
<dbReference type="STRING" id="4529.A0A0E0MVR4"/>
<evidence type="ECO:0000313" key="3">
    <source>
        <dbReference type="Proteomes" id="UP000008022"/>
    </source>
</evidence>
<evidence type="ECO:0000313" key="2">
    <source>
        <dbReference type="EnsemblPlants" id="ORUFI01G15520.1"/>
    </source>
</evidence>
<accession>A0A0E0MVR4</accession>
<feature type="compositionally biased region" description="Low complexity" evidence="1">
    <location>
        <begin position="149"/>
        <end position="164"/>
    </location>
</feature>